<evidence type="ECO:0000313" key="3">
    <source>
        <dbReference type="Proteomes" id="UP001185015"/>
    </source>
</evidence>
<dbReference type="AlphaFoldDB" id="A0AA90TYC0"/>
<dbReference type="GO" id="GO:0003677">
    <property type="term" value="F:DNA binding"/>
    <property type="evidence" value="ECO:0007669"/>
    <property type="project" value="InterPro"/>
</dbReference>
<name>A0AA90TYC0_9EURY</name>
<feature type="domain" description="SpoVT-AbrB" evidence="1">
    <location>
        <begin position="15"/>
        <end position="61"/>
    </location>
</feature>
<dbReference type="Gene3D" id="1.20.58.220">
    <property type="entry name" value="Phosphate transport system protein phou homolog 2, domain 2"/>
    <property type="match status" value="2"/>
</dbReference>
<dbReference type="EMBL" id="JAVDQI010000002">
    <property type="protein sequence ID" value="MDR6222299.1"/>
    <property type="molecule type" value="Genomic_DNA"/>
</dbReference>
<dbReference type="Pfam" id="PF01895">
    <property type="entry name" value="PhoU"/>
    <property type="match status" value="2"/>
</dbReference>
<gene>
    <name evidence="2" type="ORF">J2750_000744</name>
</gene>
<dbReference type="PANTHER" id="PTHR42930">
    <property type="entry name" value="PHOSPHATE-SPECIFIC TRANSPORT SYSTEM ACCESSORY PROTEIN PHOU"/>
    <property type="match status" value="1"/>
</dbReference>
<proteinExistence type="predicted"/>
<dbReference type="SUPFAM" id="SSF109755">
    <property type="entry name" value="PhoU-like"/>
    <property type="match status" value="1"/>
</dbReference>
<dbReference type="GO" id="GO:0045936">
    <property type="term" value="P:negative regulation of phosphate metabolic process"/>
    <property type="evidence" value="ECO:0007669"/>
    <property type="project" value="InterPro"/>
</dbReference>
<organism evidence="2 3">
    <name type="scientific">Methanococcoides alaskense</name>
    <dbReference type="NCBI Taxonomy" id="325778"/>
    <lineage>
        <taxon>Archaea</taxon>
        <taxon>Methanobacteriati</taxon>
        <taxon>Methanobacteriota</taxon>
        <taxon>Stenosarchaea group</taxon>
        <taxon>Methanomicrobia</taxon>
        <taxon>Methanosarcinales</taxon>
        <taxon>Methanosarcinaceae</taxon>
        <taxon>Methanococcoides</taxon>
    </lineage>
</organism>
<dbReference type="Proteomes" id="UP001185015">
    <property type="component" value="Unassembled WGS sequence"/>
</dbReference>
<accession>A0AA90TYC0</accession>
<dbReference type="RefSeq" id="WP_270095722.1">
    <property type="nucleotide sequence ID" value="NZ_JAQFFK010000001.1"/>
</dbReference>
<dbReference type="SMART" id="SM00966">
    <property type="entry name" value="SpoVT_AbrB"/>
    <property type="match status" value="1"/>
</dbReference>
<dbReference type="PANTHER" id="PTHR42930:SF6">
    <property type="entry name" value="PHOSPHATE REGULATORY PROTEIN-LIKE PROTEIN"/>
    <property type="match status" value="1"/>
</dbReference>
<dbReference type="InterPro" id="IPR026022">
    <property type="entry name" value="PhoU_dom"/>
</dbReference>
<protein>
    <submittedName>
        <fullName evidence="2">Phosphate uptake regulator</fullName>
    </submittedName>
</protein>
<dbReference type="GO" id="GO:0030643">
    <property type="term" value="P:intracellular phosphate ion homeostasis"/>
    <property type="evidence" value="ECO:0007669"/>
    <property type="project" value="InterPro"/>
</dbReference>
<dbReference type="InterPro" id="IPR028366">
    <property type="entry name" value="PhoU"/>
</dbReference>
<comment type="caution">
    <text evidence="2">The sequence shown here is derived from an EMBL/GenBank/DDBJ whole genome shotgun (WGS) entry which is preliminary data.</text>
</comment>
<reference evidence="2 3" key="1">
    <citation type="submission" date="2023-07" db="EMBL/GenBank/DDBJ databases">
        <title>Genomic Encyclopedia of Type Strains, Phase IV (KMG-IV): sequencing the most valuable type-strain genomes for metagenomic binning, comparative biology and taxonomic classification.</title>
        <authorList>
            <person name="Goeker M."/>
        </authorList>
    </citation>
    <scope>NUCLEOTIDE SEQUENCE [LARGE SCALE GENOMIC DNA]</scope>
    <source>
        <strain evidence="2 3">DSM 17273</strain>
    </source>
</reference>
<evidence type="ECO:0000313" key="2">
    <source>
        <dbReference type="EMBL" id="MDR6222299.1"/>
    </source>
</evidence>
<dbReference type="InterPro" id="IPR038078">
    <property type="entry name" value="PhoU-like_sf"/>
</dbReference>
<keyword evidence="3" id="KW-1185">Reference proteome</keyword>
<sequence length="342" mass="37647">MWKGEIDIETRKVQQTGGSTYIVSLPKKWAERAGIKTGSQVTLLPRSDGSLTIAPMEDGTPVQKKNVIDVSNHAGDELIRTLIAAYLSGSDLIELRANRIHAEQKKTIRNVCYKLIGPEIIEETAKTVLIQDLLNPNEVSIKKSVRRIFLISNSMLKDAIQALKTHDHDLAIDVVERDDEVDRLFLLISKQFRAVLRGKRVPDASETTIDEYHDLRLAASSLERIADHAAKIAAIVPTLEIQIPAETMDLIETSTEASSKMVEDAIEALYTQNTELANMVISRADDTKVKINALDASLLTLESPESIVALGTVADSLDRIGDYGSNIAELAINLSMALIQNK</sequence>
<dbReference type="InterPro" id="IPR007159">
    <property type="entry name" value="SpoVT-AbrB_dom"/>
</dbReference>
<evidence type="ECO:0000259" key="1">
    <source>
        <dbReference type="SMART" id="SM00966"/>
    </source>
</evidence>
<dbReference type="Pfam" id="PF04014">
    <property type="entry name" value="MazE_antitoxin"/>
    <property type="match status" value="1"/>
</dbReference>